<name>A0A6M0R6D3_9CLOT</name>
<protein>
    <submittedName>
        <fullName evidence="2">M20/M25/M40 family metallo-hydrolase</fullName>
    </submittedName>
</protein>
<evidence type="ECO:0000313" key="2">
    <source>
        <dbReference type="EMBL" id="NEZ45746.1"/>
    </source>
</evidence>
<dbReference type="EMBL" id="SXDP01000001">
    <property type="protein sequence ID" value="NEZ45746.1"/>
    <property type="molecule type" value="Genomic_DNA"/>
</dbReference>
<gene>
    <name evidence="2" type="ORF">FDF74_00810</name>
</gene>
<dbReference type="SUPFAM" id="SSF53187">
    <property type="entry name" value="Zn-dependent exopeptidases"/>
    <property type="match status" value="1"/>
</dbReference>
<evidence type="ECO:0000256" key="1">
    <source>
        <dbReference type="ARBA" id="ARBA00001947"/>
    </source>
</evidence>
<keyword evidence="3" id="KW-1185">Reference proteome</keyword>
<accession>A0A6M0R6D3</accession>
<dbReference type="Pfam" id="PF01546">
    <property type="entry name" value="Peptidase_M20"/>
    <property type="match status" value="1"/>
</dbReference>
<dbReference type="Proteomes" id="UP000473885">
    <property type="component" value="Unassembled WGS sequence"/>
</dbReference>
<dbReference type="PANTHER" id="PTHR42994:SF2">
    <property type="entry name" value="PEPTIDASE"/>
    <property type="match status" value="1"/>
</dbReference>
<dbReference type="PANTHER" id="PTHR42994">
    <property type="entry name" value="PEPTIDASE T"/>
    <property type="match status" value="1"/>
</dbReference>
<dbReference type="PIRSF" id="PIRSF010386">
    <property type="entry name" value="RocB"/>
    <property type="match status" value="1"/>
</dbReference>
<dbReference type="InterPro" id="IPR012166">
    <property type="entry name" value="Uncharacterised_RocB"/>
</dbReference>
<reference evidence="2 3" key="1">
    <citation type="submission" date="2019-04" db="EMBL/GenBank/DDBJ databases">
        <title>Genome sequencing of Clostridium botulinum Groups I-IV and Clostridium butyricum.</title>
        <authorList>
            <person name="Brunt J."/>
            <person name="Van Vliet A.H.M."/>
            <person name="Stringer S.C."/>
            <person name="Carter A.T."/>
            <person name="Peck M.W."/>
        </authorList>
    </citation>
    <scope>NUCLEOTIDE SEQUENCE [LARGE SCALE GENOMIC DNA]</scope>
    <source>
        <strain evidence="2 3">IFR 18/094</strain>
    </source>
</reference>
<comment type="caution">
    <text evidence="2">The sequence shown here is derived from an EMBL/GenBank/DDBJ whole genome shotgun (WGS) entry which is preliminary data.</text>
</comment>
<dbReference type="GO" id="GO:0016787">
    <property type="term" value="F:hydrolase activity"/>
    <property type="evidence" value="ECO:0007669"/>
    <property type="project" value="UniProtKB-KW"/>
</dbReference>
<organism evidence="2 3">
    <name type="scientific">Clostridium niameyense</name>
    <dbReference type="NCBI Taxonomy" id="1622073"/>
    <lineage>
        <taxon>Bacteria</taxon>
        <taxon>Bacillati</taxon>
        <taxon>Bacillota</taxon>
        <taxon>Clostridia</taxon>
        <taxon>Eubacteriales</taxon>
        <taxon>Clostridiaceae</taxon>
        <taxon>Clostridium</taxon>
    </lineage>
</organism>
<evidence type="ECO:0000313" key="3">
    <source>
        <dbReference type="Proteomes" id="UP000473885"/>
    </source>
</evidence>
<dbReference type="RefSeq" id="WP_163248154.1">
    <property type="nucleotide sequence ID" value="NZ_SXDP01000001.1"/>
</dbReference>
<dbReference type="Gene3D" id="3.40.630.10">
    <property type="entry name" value="Zn peptidases"/>
    <property type="match status" value="1"/>
</dbReference>
<comment type="cofactor">
    <cofactor evidence="1">
        <name>Zn(2+)</name>
        <dbReference type="ChEBI" id="CHEBI:29105"/>
    </cofactor>
</comment>
<dbReference type="InterPro" id="IPR002933">
    <property type="entry name" value="Peptidase_M20"/>
</dbReference>
<keyword evidence="2" id="KW-0378">Hydrolase</keyword>
<proteinExistence type="predicted"/>
<sequence length="544" mass="62602">MSIKENIMKTLDRLVKVPSISGTEKENLASKEIYSILKEIPYFHEHKESVQINKIDKDSFNRGFVSAFLQGKNPQNKDVIILCGHFDVVDIGEFGSLKDVAFDFEKCTEQINKLSLDEDTIKDLNSKEWIFGRGTADMKYGLALYIEILRELSKEGNFNGNILFLAVPGEESNSEGMLGAAPYLSKLQDEEFNFKGLFLSECCTPKYIGDEVKKIYLGSVGKIMPLFFCVGKATHVGNPFGGLNPNLLVSEINKLMEVNIELSDSWKQDITPPPVCLKQEDLKDLYSVQSPLYSYSYYNLLTLKWTPEEIMKKLKNIAYEAFENTVNIINKNYQKYEKLCGGDNTNNLDIQPKILTYEELYTEVKSIDKNFEKKLNKKIDIWKNEKLDNQTIGVKIIEETFEKYPNKEPAIIIAYNVPYYPHKYLNTSNPQCEQFLKYLDETLKFAKEKYNLNIEKENFFMGISDLSYTGLEYGFNIESVCNNMPGIGNTYIFPEKDLKNINIPSVVFGGFGKDFHKYTERLNIPYSMDIVPELYMHILNKMLK</sequence>
<dbReference type="AlphaFoldDB" id="A0A6M0R6D3"/>